<dbReference type="EMBL" id="JAAQPH010000011">
    <property type="protein sequence ID" value="NIA69992.1"/>
    <property type="molecule type" value="Genomic_DNA"/>
</dbReference>
<dbReference type="RefSeq" id="WP_167226136.1">
    <property type="nucleotide sequence ID" value="NZ_JAAQPH010000011.1"/>
</dbReference>
<comment type="similarity">
    <text evidence="1">Belongs to the intradiol ring-cleavage dioxygenase family.</text>
</comment>
<accession>A0A967EYZ4</accession>
<protein>
    <submittedName>
        <fullName evidence="5">Protocatechuate 3,4-dioxygenase subunit alpha</fullName>
        <ecNumber evidence="5">1.13.11.3</ecNumber>
    </submittedName>
</protein>
<dbReference type="Pfam" id="PF00775">
    <property type="entry name" value="Dioxygenase_C"/>
    <property type="match status" value="1"/>
</dbReference>
<keyword evidence="6" id="KW-1185">Reference proteome</keyword>
<feature type="domain" description="Intradiol ring-cleavage dioxygenases" evidence="4">
    <location>
        <begin position="48"/>
        <end position="76"/>
    </location>
</feature>
<evidence type="ECO:0000259" key="4">
    <source>
        <dbReference type="PROSITE" id="PS00083"/>
    </source>
</evidence>
<evidence type="ECO:0000313" key="6">
    <source>
        <dbReference type="Proteomes" id="UP000761264"/>
    </source>
</evidence>
<dbReference type="Gene3D" id="2.60.130.10">
    <property type="entry name" value="Aromatic compound dioxygenase"/>
    <property type="match status" value="1"/>
</dbReference>
<proteinExistence type="inferred from homology"/>
<dbReference type="PANTHER" id="PTHR33711">
    <property type="entry name" value="DIOXYGENASE, PUTATIVE (AFU_ORTHOLOGUE AFUA_2G02910)-RELATED"/>
    <property type="match status" value="1"/>
</dbReference>
<dbReference type="InterPro" id="IPR012786">
    <property type="entry name" value="Protocat_dOase_a"/>
</dbReference>
<keyword evidence="2" id="KW-0223">Dioxygenase</keyword>
<dbReference type="NCBIfam" id="TIGR02423">
    <property type="entry name" value="protocat_alph"/>
    <property type="match status" value="1"/>
</dbReference>
<dbReference type="PROSITE" id="PS00083">
    <property type="entry name" value="INTRADIOL_DIOXYGENAS"/>
    <property type="match status" value="1"/>
</dbReference>
<evidence type="ECO:0000256" key="2">
    <source>
        <dbReference type="ARBA" id="ARBA00022964"/>
    </source>
</evidence>
<gene>
    <name evidence="5" type="primary">pcaG</name>
    <name evidence="5" type="ORF">HBA54_15415</name>
</gene>
<sequence>MSKGQTPSQTVGPFFAYGLTPEQYGYAFRSLAGADLRDPATAGREIVIKGQVFDGAGAVVTDAMIEIWQADPQGRYLQPGAQGNRGFTGFGRCGTGYDDENGFRFTTYKPGTVDERQAPHVTAIVFMRGLLSHLYTRIYFADEAEANGRDPILASVEPARRATLIAEPEEPGTYRFDIHMQGERETVFFDV</sequence>
<reference evidence="5" key="1">
    <citation type="submission" date="2020-03" db="EMBL/GenBank/DDBJ databases">
        <title>Genome of Pelagibius litoralis DSM 21314T.</title>
        <authorList>
            <person name="Wang G."/>
        </authorList>
    </citation>
    <scope>NUCLEOTIDE SEQUENCE</scope>
    <source>
        <strain evidence="5">DSM 21314</strain>
    </source>
</reference>
<dbReference type="InterPro" id="IPR050770">
    <property type="entry name" value="Intradiol_RC_Dioxygenase"/>
</dbReference>
<dbReference type="PANTHER" id="PTHR33711:SF9">
    <property type="entry name" value="PROTOCATECHUATE 3,4-DIOXYGENASE ALPHA CHAIN"/>
    <property type="match status" value="1"/>
</dbReference>
<dbReference type="EC" id="1.13.11.3" evidence="5"/>
<dbReference type="CDD" id="cd03463">
    <property type="entry name" value="3_4-PCD_alpha"/>
    <property type="match status" value="1"/>
</dbReference>
<evidence type="ECO:0000256" key="3">
    <source>
        <dbReference type="ARBA" id="ARBA00023002"/>
    </source>
</evidence>
<organism evidence="5 6">
    <name type="scientific">Pelagibius litoralis</name>
    <dbReference type="NCBI Taxonomy" id="374515"/>
    <lineage>
        <taxon>Bacteria</taxon>
        <taxon>Pseudomonadati</taxon>
        <taxon>Pseudomonadota</taxon>
        <taxon>Alphaproteobacteria</taxon>
        <taxon>Rhodospirillales</taxon>
        <taxon>Rhodovibrionaceae</taxon>
        <taxon>Pelagibius</taxon>
    </lineage>
</organism>
<dbReference type="GO" id="GO:0018578">
    <property type="term" value="F:protocatechuate 3,4-dioxygenase activity"/>
    <property type="evidence" value="ECO:0007669"/>
    <property type="project" value="UniProtKB-EC"/>
</dbReference>
<evidence type="ECO:0000256" key="1">
    <source>
        <dbReference type="ARBA" id="ARBA00007825"/>
    </source>
</evidence>
<dbReference type="InterPro" id="IPR000627">
    <property type="entry name" value="Intradiol_dOase_C"/>
</dbReference>
<dbReference type="GO" id="GO:0008199">
    <property type="term" value="F:ferric iron binding"/>
    <property type="evidence" value="ECO:0007669"/>
    <property type="project" value="InterPro"/>
</dbReference>
<dbReference type="AlphaFoldDB" id="A0A967EYZ4"/>
<name>A0A967EYZ4_9PROT</name>
<dbReference type="InterPro" id="IPR015889">
    <property type="entry name" value="Intradiol_dOase_core"/>
</dbReference>
<dbReference type="Proteomes" id="UP000761264">
    <property type="component" value="Unassembled WGS sequence"/>
</dbReference>
<keyword evidence="3 5" id="KW-0560">Oxidoreductase</keyword>
<dbReference type="SUPFAM" id="SSF49482">
    <property type="entry name" value="Aromatic compound dioxygenase"/>
    <property type="match status" value="1"/>
</dbReference>
<comment type="caution">
    <text evidence="5">The sequence shown here is derived from an EMBL/GenBank/DDBJ whole genome shotgun (WGS) entry which is preliminary data.</text>
</comment>
<evidence type="ECO:0000313" key="5">
    <source>
        <dbReference type="EMBL" id="NIA69992.1"/>
    </source>
</evidence>